<comment type="caution">
    <text evidence="2">The sequence shown here is derived from an EMBL/GenBank/DDBJ whole genome shotgun (WGS) entry which is preliminary data.</text>
</comment>
<gene>
    <name evidence="2" type="primary">NCL1_39418</name>
    <name evidence="2" type="ORF">TNIN_78691</name>
</gene>
<protein>
    <submittedName>
        <fullName evidence="2">Uncharacterized protein</fullName>
    </submittedName>
</protein>
<dbReference type="EMBL" id="BMAV01010865">
    <property type="protein sequence ID" value="GFY56258.1"/>
    <property type="molecule type" value="Genomic_DNA"/>
</dbReference>
<feature type="compositionally biased region" description="Pro residues" evidence="1">
    <location>
        <begin position="105"/>
        <end position="121"/>
    </location>
</feature>
<evidence type="ECO:0000313" key="2">
    <source>
        <dbReference type="EMBL" id="GFY56258.1"/>
    </source>
</evidence>
<dbReference type="AlphaFoldDB" id="A0A8X6XLM9"/>
<organism evidence="2 3">
    <name type="scientific">Trichonephila inaurata madagascariensis</name>
    <dbReference type="NCBI Taxonomy" id="2747483"/>
    <lineage>
        <taxon>Eukaryota</taxon>
        <taxon>Metazoa</taxon>
        <taxon>Ecdysozoa</taxon>
        <taxon>Arthropoda</taxon>
        <taxon>Chelicerata</taxon>
        <taxon>Arachnida</taxon>
        <taxon>Araneae</taxon>
        <taxon>Araneomorphae</taxon>
        <taxon>Entelegynae</taxon>
        <taxon>Araneoidea</taxon>
        <taxon>Nephilidae</taxon>
        <taxon>Trichonephila</taxon>
        <taxon>Trichonephila inaurata</taxon>
    </lineage>
</organism>
<feature type="compositionally biased region" description="Acidic residues" evidence="1">
    <location>
        <begin position="73"/>
        <end position="83"/>
    </location>
</feature>
<feature type="compositionally biased region" description="Basic and acidic residues" evidence="1">
    <location>
        <begin position="55"/>
        <end position="72"/>
    </location>
</feature>
<sequence>MSIKQQSLSFTNCHIRFYCRRRERHGRDKATEDVLHSVPDPRAGEGIPFQPVPHTQEEDRNRSRPLPLREADQDLVPEPEDEVEKGAQAGFNDASADTPGDGGSSPPPSPPASPPRSPPPR</sequence>
<evidence type="ECO:0000256" key="1">
    <source>
        <dbReference type="SAM" id="MobiDB-lite"/>
    </source>
</evidence>
<name>A0A8X6XLM9_9ARAC</name>
<keyword evidence="3" id="KW-1185">Reference proteome</keyword>
<accession>A0A8X6XLM9</accession>
<dbReference type="Proteomes" id="UP000886998">
    <property type="component" value="Unassembled WGS sequence"/>
</dbReference>
<feature type="region of interest" description="Disordered" evidence="1">
    <location>
        <begin position="21"/>
        <end position="121"/>
    </location>
</feature>
<reference evidence="2" key="1">
    <citation type="submission" date="2020-08" db="EMBL/GenBank/DDBJ databases">
        <title>Multicomponent nature underlies the extraordinary mechanical properties of spider dragline silk.</title>
        <authorList>
            <person name="Kono N."/>
            <person name="Nakamura H."/>
            <person name="Mori M."/>
            <person name="Yoshida Y."/>
            <person name="Ohtoshi R."/>
            <person name="Malay A.D."/>
            <person name="Moran D.A.P."/>
            <person name="Tomita M."/>
            <person name="Numata K."/>
            <person name="Arakawa K."/>
        </authorList>
    </citation>
    <scope>NUCLEOTIDE SEQUENCE</scope>
</reference>
<feature type="compositionally biased region" description="Basic and acidic residues" evidence="1">
    <location>
        <begin position="25"/>
        <end position="35"/>
    </location>
</feature>
<dbReference type="OrthoDB" id="6775764at2759"/>
<proteinExistence type="predicted"/>
<evidence type="ECO:0000313" key="3">
    <source>
        <dbReference type="Proteomes" id="UP000886998"/>
    </source>
</evidence>